<evidence type="ECO:0000313" key="2">
    <source>
        <dbReference type="Proteomes" id="UP000030752"/>
    </source>
</evidence>
<evidence type="ECO:0000313" key="1">
    <source>
        <dbReference type="EMBL" id="ETN44226.1"/>
    </source>
</evidence>
<dbReference type="Proteomes" id="UP000030752">
    <property type="component" value="Unassembled WGS sequence"/>
</dbReference>
<dbReference type="STRING" id="1220924.W2S692"/>
<proteinExistence type="predicted"/>
<protein>
    <submittedName>
        <fullName evidence="1">Uncharacterized protein</fullName>
    </submittedName>
</protein>
<gene>
    <name evidence="1" type="ORF">HMPREF1541_10777</name>
</gene>
<dbReference type="GeneID" id="19978116"/>
<name>W2S692_CYPE1</name>
<dbReference type="InParanoid" id="W2S692"/>
<organism evidence="1 2">
    <name type="scientific">Cyphellophora europaea (strain CBS 101466)</name>
    <name type="common">Phialophora europaea</name>
    <dbReference type="NCBI Taxonomy" id="1220924"/>
    <lineage>
        <taxon>Eukaryota</taxon>
        <taxon>Fungi</taxon>
        <taxon>Dikarya</taxon>
        <taxon>Ascomycota</taxon>
        <taxon>Pezizomycotina</taxon>
        <taxon>Eurotiomycetes</taxon>
        <taxon>Chaetothyriomycetidae</taxon>
        <taxon>Chaetothyriales</taxon>
        <taxon>Cyphellophoraceae</taxon>
        <taxon>Cyphellophora</taxon>
    </lineage>
</organism>
<dbReference type="HOGENOM" id="CLU_1677821_0_0_1"/>
<accession>W2S692</accession>
<dbReference type="VEuPathDB" id="FungiDB:HMPREF1541_10777"/>
<dbReference type="EMBL" id="KI635846">
    <property type="protein sequence ID" value="ETN44226.1"/>
    <property type="molecule type" value="Genomic_DNA"/>
</dbReference>
<sequence>MALRDIIRRFKAEFGRSSWSILMPAPCVTALNALVHYLDSSDVQDLFQELFTLLSESALRWNVTKGMTRVILGMIESKGDAVPPELRKSLQAIAAGQWKSQDHLQFSSSYPNYVMVRQKLEAPEMSDLLEQWAGLNFGDEPAEIGDSTEAGAAKALG</sequence>
<dbReference type="OrthoDB" id="2593732at2759"/>
<reference evidence="1 2" key="1">
    <citation type="submission" date="2013-03" db="EMBL/GenBank/DDBJ databases">
        <title>The Genome Sequence of Phialophora europaea CBS 101466.</title>
        <authorList>
            <consortium name="The Broad Institute Genomics Platform"/>
            <person name="Cuomo C."/>
            <person name="de Hoog S."/>
            <person name="Gorbushina A."/>
            <person name="Walker B."/>
            <person name="Young S.K."/>
            <person name="Zeng Q."/>
            <person name="Gargeya S."/>
            <person name="Fitzgerald M."/>
            <person name="Haas B."/>
            <person name="Abouelleil A."/>
            <person name="Allen A.W."/>
            <person name="Alvarado L."/>
            <person name="Arachchi H.M."/>
            <person name="Berlin A.M."/>
            <person name="Chapman S.B."/>
            <person name="Gainer-Dewar J."/>
            <person name="Goldberg J."/>
            <person name="Griggs A."/>
            <person name="Gujja S."/>
            <person name="Hansen M."/>
            <person name="Howarth C."/>
            <person name="Imamovic A."/>
            <person name="Ireland A."/>
            <person name="Larimer J."/>
            <person name="McCowan C."/>
            <person name="Murphy C."/>
            <person name="Pearson M."/>
            <person name="Poon T.W."/>
            <person name="Priest M."/>
            <person name="Roberts A."/>
            <person name="Saif S."/>
            <person name="Shea T."/>
            <person name="Sisk P."/>
            <person name="Sykes S."/>
            <person name="Wortman J."/>
            <person name="Nusbaum C."/>
            <person name="Birren B."/>
        </authorList>
    </citation>
    <scope>NUCLEOTIDE SEQUENCE [LARGE SCALE GENOMIC DNA]</scope>
    <source>
        <strain evidence="1 2">CBS 101466</strain>
    </source>
</reference>
<keyword evidence="2" id="KW-1185">Reference proteome</keyword>
<dbReference type="AlphaFoldDB" id="W2S692"/>
<dbReference type="RefSeq" id="XP_008713668.1">
    <property type="nucleotide sequence ID" value="XM_008715446.1"/>
</dbReference>